<gene>
    <name evidence="1" type="ORF">CYJ22_06910</name>
</gene>
<dbReference type="RefSeq" id="WP_101602089.1">
    <property type="nucleotide sequence ID" value="NZ_PKKM01000008.1"/>
</dbReference>
<evidence type="ECO:0000313" key="1">
    <source>
        <dbReference type="EMBL" id="PKY64306.1"/>
    </source>
</evidence>
<proteinExistence type="predicted"/>
<dbReference type="AlphaFoldDB" id="A0A2I1HZL8"/>
<reference evidence="1 2" key="1">
    <citation type="submission" date="2017-12" db="EMBL/GenBank/DDBJ databases">
        <title>Phylogenetic diversity of female urinary microbiome.</title>
        <authorList>
            <person name="Thomas-White K."/>
            <person name="Wolfe A.J."/>
        </authorList>
    </citation>
    <scope>NUCLEOTIDE SEQUENCE [LARGE SCALE GENOMIC DNA]</scope>
    <source>
        <strain evidence="1 2">UMB0018</strain>
    </source>
</reference>
<accession>A0A2I1HZL8</accession>
<sequence>MNKQTVHVEAVSEDQIDAWVAEAEAGYDVEMLRKNGSSTQ</sequence>
<evidence type="ECO:0000313" key="2">
    <source>
        <dbReference type="Proteomes" id="UP000234198"/>
    </source>
</evidence>
<dbReference type="Proteomes" id="UP000234198">
    <property type="component" value="Unassembled WGS sequence"/>
</dbReference>
<dbReference type="EMBL" id="PKKM01000008">
    <property type="protein sequence ID" value="PKY64306.1"/>
    <property type="molecule type" value="Genomic_DNA"/>
</dbReference>
<comment type="caution">
    <text evidence="1">The sequence shown here is derived from an EMBL/GenBank/DDBJ whole genome shotgun (WGS) entry which is preliminary data.</text>
</comment>
<organism evidence="1 2">
    <name type="scientific">Schaalia odontolytica</name>
    <dbReference type="NCBI Taxonomy" id="1660"/>
    <lineage>
        <taxon>Bacteria</taxon>
        <taxon>Bacillati</taxon>
        <taxon>Actinomycetota</taxon>
        <taxon>Actinomycetes</taxon>
        <taxon>Actinomycetales</taxon>
        <taxon>Actinomycetaceae</taxon>
        <taxon>Schaalia</taxon>
    </lineage>
</organism>
<name>A0A2I1HZL8_9ACTO</name>
<protein>
    <submittedName>
        <fullName evidence="1">Toxin-antitoxin system antitoxin subunit</fullName>
    </submittedName>
</protein>